<feature type="region of interest" description="Disordered" evidence="1">
    <location>
        <begin position="1"/>
        <end position="34"/>
    </location>
</feature>
<protein>
    <submittedName>
        <fullName evidence="2">Uncharacterized protein</fullName>
    </submittedName>
</protein>
<dbReference type="Proteomes" id="UP001418222">
    <property type="component" value="Unassembled WGS sequence"/>
</dbReference>
<evidence type="ECO:0000313" key="3">
    <source>
        <dbReference type="Proteomes" id="UP001418222"/>
    </source>
</evidence>
<comment type="caution">
    <text evidence="2">The sequence shown here is derived from an EMBL/GenBank/DDBJ whole genome shotgun (WGS) entry which is preliminary data.</text>
</comment>
<proteinExistence type="predicted"/>
<keyword evidence="3" id="KW-1185">Reference proteome</keyword>
<accession>A0AAP0G312</accession>
<dbReference type="EMBL" id="JBBWWQ010000012">
    <property type="protein sequence ID" value="KAK8935027.1"/>
    <property type="molecule type" value="Genomic_DNA"/>
</dbReference>
<evidence type="ECO:0000313" key="2">
    <source>
        <dbReference type="EMBL" id="KAK8935027.1"/>
    </source>
</evidence>
<name>A0AAP0G312_9ASPA</name>
<organism evidence="2 3">
    <name type="scientific">Platanthera zijinensis</name>
    <dbReference type="NCBI Taxonomy" id="2320716"/>
    <lineage>
        <taxon>Eukaryota</taxon>
        <taxon>Viridiplantae</taxon>
        <taxon>Streptophyta</taxon>
        <taxon>Embryophyta</taxon>
        <taxon>Tracheophyta</taxon>
        <taxon>Spermatophyta</taxon>
        <taxon>Magnoliopsida</taxon>
        <taxon>Liliopsida</taxon>
        <taxon>Asparagales</taxon>
        <taxon>Orchidaceae</taxon>
        <taxon>Orchidoideae</taxon>
        <taxon>Orchideae</taxon>
        <taxon>Orchidinae</taxon>
        <taxon>Platanthera</taxon>
    </lineage>
</organism>
<dbReference type="AlphaFoldDB" id="A0AAP0G312"/>
<sequence>MRSSGGGLEYMDYSPWSGTGNDSTGTASNTSDLSDGECQVVSDHIVNKPTFDADSEKAIILYKKRHTTSLAATFSHIRPVPRRTVSCGPSALFPAAAATCCASVVPYRPLPPSAPVQPALNRFCRPSVRGDAAEHTLQHRSPALRTSTLPAPAIGAGTNNIGRHRLAPDTAVRCLSYAACAGTQNAFWVCSRSNSMLLVSMIPA</sequence>
<reference evidence="2 3" key="1">
    <citation type="journal article" date="2022" name="Nat. Plants">
        <title>Genomes of leafy and leafless Platanthera orchids illuminate the evolution of mycoheterotrophy.</title>
        <authorList>
            <person name="Li M.H."/>
            <person name="Liu K.W."/>
            <person name="Li Z."/>
            <person name="Lu H.C."/>
            <person name="Ye Q.L."/>
            <person name="Zhang D."/>
            <person name="Wang J.Y."/>
            <person name="Li Y.F."/>
            <person name="Zhong Z.M."/>
            <person name="Liu X."/>
            <person name="Yu X."/>
            <person name="Liu D.K."/>
            <person name="Tu X.D."/>
            <person name="Liu B."/>
            <person name="Hao Y."/>
            <person name="Liao X.Y."/>
            <person name="Jiang Y.T."/>
            <person name="Sun W.H."/>
            <person name="Chen J."/>
            <person name="Chen Y.Q."/>
            <person name="Ai Y."/>
            <person name="Zhai J.W."/>
            <person name="Wu S.S."/>
            <person name="Zhou Z."/>
            <person name="Hsiao Y.Y."/>
            <person name="Wu W.L."/>
            <person name="Chen Y.Y."/>
            <person name="Lin Y.F."/>
            <person name="Hsu J.L."/>
            <person name="Li C.Y."/>
            <person name="Wang Z.W."/>
            <person name="Zhao X."/>
            <person name="Zhong W.Y."/>
            <person name="Ma X.K."/>
            <person name="Ma L."/>
            <person name="Huang J."/>
            <person name="Chen G.Z."/>
            <person name="Huang M.Z."/>
            <person name="Huang L."/>
            <person name="Peng D.H."/>
            <person name="Luo Y.B."/>
            <person name="Zou S.Q."/>
            <person name="Chen S.P."/>
            <person name="Lan S."/>
            <person name="Tsai W.C."/>
            <person name="Van de Peer Y."/>
            <person name="Liu Z.J."/>
        </authorList>
    </citation>
    <scope>NUCLEOTIDE SEQUENCE [LARGE SCALE GENOMIC DNA]</scope>
    <source>
        <strain evidence="2">Lor287</strain>
    </source>
</reference>
<evidence type="ECO:0000256" key="1">
    <source>
        <dbReference type="SAM" id="MobiDB-lite"/>
    </source>
</evidence>
<gene>
    <name evidence="2" type="ORF">KSP39_PZI014742</name>
</gene>
<feature type="compositionally biased region" description="Polar residues" evidence="1">
    <location>
        <begin position="16"/>
        <end position="33"/>
    </location>
</feature>